<feature type="binding site" evidence="4">
    <location>
        <position position="186"/>
    </location>
    <ligand>
        <name>S-adenosyl-L-methionine</name>
        <dbReference type="ChEBI" id="CHEBI:59789"/>
    </ligand>
</feature>
<keyword evidence="3 4" id="KW-0949">S-adenosyl-L-methionine</keyword>
<accession>J7SAY1</accession>
<dbReference type="GO" id="GO:0016433">
    <property type="term" value="F:rRNA (adenine) methyltransferase activity"/>
    <property type="evidence" value="ECO:0007669"/>
    <property type="project" value="UniProtKB-UniRule"/>
</dbReference>
<feature type="binding site" evidence="4">
    <location>
        <position position="165"/>
    </location>
    <ligand>
        <name>S-adenosyl-L-methionine</name>
        <dbReference type="ChEBI" id="CHEBI:59789"/>
    </ligand>
</feature>
<dbReference type="GO" id="GO:0005730">
    <property type="term" value="C:nucleolus"/>
    <property type="evidence" value="ECO:0007669"/>
    <property type="project" value="UniProtKB-SubCell"/>
</dbReference>
<reference evidence="7" key="2">
    <citation type="submission" date="2012-08" db="EMBL/GenBank/DDBJ databases">
        <title>Genome sequence of Kazachstania naganishii.</title>
        <authorList>
            <person name="Gordon J.L."/>
            <person name="Armisen D."/>
            <person name="Proux-Wera E."/>
            <person name="OhEigeartaigh S.S."/>
            <person name="Byrne K.P."/>
            <person name="Wolfe K.H."/>
        </authorList>
    </citation>
    <scope>NUCLEOTIDE SEQUENCE [LARGE SCALE GENOMIC DNA]</scope>
    <source>
        <strain evidence="7">ATCC MYA-139 / BCRC 22969 / CBS 8797 / CCRC 22969 / KCTC 17520 / NBRC 10181 / NCYC 3082</strain>
    </source>
</reference>
<evidence type="ECO:0000313" key="6">
    <source>
        <dbReference type="EMBL" id="CCK72561.1"/>
    </source>
</evidence>
<proteinExistence type="inferred from homology"/>
<organism evidence="6 7">
    <name type="scientific">Huiozyma naganishii (strain ATCC MYA-139 / BCRC 22969 / CBS 8797 / KCTC 17520 / NBRC 10181 / NCYC 3082 / Yp74L-3)</name>
    <name type="common">Yeast</name>
    <name type="synonym">Kazachstania naganishii</name>
    <dbReference type="NCBI Taxonomy" id="1071383"/>
    <lineage>
        <taxon>Eukaryota</taxon>
        <taxon>Fungi</taxon>
        <taxon>Dikarya</taxon>
        <taxon>Ascomycota</taxon>
        <taxon>Saccharomycotina</taxon>
        <taxon>Saccharomycetes</taxon>
        <taxon>Saccharomycetales</taxon>
        <taxon>Saccharomycetaceae</taxon>
        <taxon>Huiozyma</taxon>
    </lineage>
</organism>
<keyword evidence="7" id="KW-1185">Reference proteome</keyword>
<dbReference type="OMA" id="NNSRYMN"/>
<dbReference type="GO" id="GO:0042273">
    <property type="term" value="P:ribosomal large subunit biogenesis"/>
    <property type="evidence" value="ECO:0007669"/>
    <property type="project" value="EnsemblFungi"/>
</dbReference>
<dbReference type="EMBL" id="HE978324">
    <property type="protein sequence ID" value="CCK72561.1"/>
    <property type="molecule type" value="Genomic_DNA"/>
</dbReference>
<comment type="function">
    <text evidence="4">S-adenosyl-L-methionine-dependent methyltransferase that specifically methylates the N(1) position of an adenine present in helix 65 in 25S rRNA.</text>
</comment>
<sequence length="345" mass="39179">MLRRSRKSITGKTVGPAKGPTIKPQLTRKIIRRYHFINQRAKYIRQILKIGDASSSGAKGAFAAGFQEGWGLRGDDLKKFDDEMETMLVQLNKHRDDSRLLQRCLGYITREMEADGSLANYQLASKMGQDTRRGGDSSKILVKWLKDLIAGGKQSADNLTALEIGSLSKDNQISVSGIFKDVTRIDLNNSNDAKGILRQDFMERPIPENSADKFDLISCSLVLNFVPTPKDRGQMCKRFACFLKDYTSGVPTEGNNHHSYLFIVLPAPCITNSRYMTLSHFNGLMRSLGYENINYHEAKKICYFLFQRNNFNESQEPPLLQQQRKYQRKQKLNDGASMNNFSIQL</sequence>
<evidence type="ECO:0000313" key="7">
    <source>
        <dbReference type="Proteomes" id="UP000006310"/>
    </source>
</evidence>
<evidence type="ECO:0000256" key="4">
    <source>
        <dbReference type="HAMAP-Rule" id="MF_03044"/>
    </source>
</evidence>
<dbReference type="eggNOG" id="ENOG502R82D">
    <property type="taxonomic scope" value="Eukaryota"/>
</dbReference>
<gene>
    <name evidence="6" type="primary">KNAG0K01970</name>
    <name evidence="4" type="synonym">BMT2</name>
    <name evidence="6" type="ordered locus">KNAG_0K01970</name>
</gene>
<dbReference type="OrthoDB" id="5954793at2759"/>
<dbReference type="SUPFAM" id="SSF53335">
    <property type="entry name" value="S-adenosyl-L-methionine-dependent methyltransferases"/>
    <property type="match status" value="1"/>
</dbReference>
<reference evidence="6 7" key="1">
    <citation type="journal article" date="2011" name="Proc. Natl. Acad. Sci. U.S.A.">
        <title>Evolutionary erosion of yeast sex chromosomes by mating-type switching accidents.</title>
        <authorList>
            <person name="Gordon J.L."/>
            <person name="Armisen D."/>
            <person name="Proux-Wera E."/>
            <person name="Oheigeartaigh S.S."/>
            <person name="Byrne K.P."/>
            <person name="Wolfe K.H."/>
        </authorList>
    </citation>
    <scope>NUCLEOTIDE SEQUENCE [LARGE SCALE GENOMIC DNA]</scope>
    <source>
        <strain evidence="7">ATCC MYA-139 / BCRC 22969 / CBS 8797 / CCRC 22969 / KCTC 17520 / NBRC 10181 / NCYC 3082</strain>
    </source>
</reference>
<feature type="region of interest" description="Disordered" evidence="5">
    <location>
        <begin position="1"/>
        <end position="21"/>
    </location>
</feature>
<comment type="subcellular location">
    <subcellularLocation>
        <location evidence="4">Nucleus</location>
        <location evidence="4">Nucleolus</location>
    </subcellularLocation>
</comment>
<evidence type="ECO:0000256" key="3">
    <source>
        <dbReference type="ARBA" id="ARBA00022691"/>
    </source>
</evidence>
<keyword evidence="2 4" id="KW-0808">Transferase</keyword>
<dbReference type="GeneID" id="34528328"/>
<dbReference type="HOGENOM" id="CLU_041583_1_0_1"/>
<dbReference type="EC" id="2.1.1.-" evidence="4"/>
<evidence type="ECO:0000256" key="5">
    <source>
        <dbReference type="SAM" id="MobiDB-lite"/>
    </source>
</evidence>
<dbReference type="PANTHER" id="PTHR21008">
    <property type="entry name" value="S-ADENOSYLMETHIONINE SENSOR UPSTREAM OF MTORC1-RELATED"/>
    <property type="match status" value="1"/>
</dbReference>
<evidence type="ECO:0000256" key="2">
    <source>
        <dbReference type="ARBA" id="ARBA00022679"/>
    </source>
</evidence>
<protein>
    <recommendedName>
        <fullName evidence="4">25S rRNA adenine-N(1) methyltransferase</fullName>
        <ecNumber evidence="4">2.1.1.-</ecNumber>
    </recommendedName>
</protein>
<keyword evidence="1 4" id="KW-0489">Methyltransferase</keyword>
<keyword evidence="4" id="KW-0539">Nucleus</keyword>
<dbReference type="InterPro" id="IPR029063">
    <property type="entry name" value="SAM-dependent_MTases_sf"/>
</dbReference>
<comment type="similarity">
    <text evidence="4">Belongs to the BMT2 family.</text>
</comment>
<evidence type="ECO:0000256" key="1">
    <source>
        <dbReference type="ARBA" id="ARBA00022603"/>
    </source>
</evidence>
<dbReference type="KEGG" id="kng:KNAG_0K01970"/>
<dbReference type="STRING" id="1071383.J7SAY1"/>
<name>J7SAY1_HUIN7</name>
<dbReference type="InterPro" id="IPR021867">
    <property type="entry name" value="Bmt2/SAMTOR"/>
</dbReference>
<dbReference type="HAMAP" id="MF_03044">
    <property type="entry name" value="BMT2"/>
    <property type="match status" value="1"/>
</dbReference>
<dbReference type="Proteomes" id="UP000006310">
    <property type="component" value="Chromosome 11"/>
</dbReference>
<dbReference type="PANTHER" id="PTHR21008:SF1">
    <property type="entry name" value="25S RRNA (ADENINE(2142)-N(1))-METHYLTRANSFERASE"/>
    <property type="match status" value="1"/>
</dbReference>
<dbReference type="Pfam" id="PF11968">
    <property type="entry name" value="Bmt2"/>
    <property type="match status" value="1"/>
</dbReference>
<dbReference type="AlphaFoldDB" id="J7SAY1"/>
<dbReference type="RefSeq" id="XP_022466806.1">
    <property type="nucleotide sequence ID" value="XM_022610517.1"/>
</dbReference>